<accession>A0A3M6QYR3</accession>
<reference evidence="3 4" key="1">
    <citation type="submission" date="2018-10" db="EMBL/GenBank/DDBJ databases">
        <title>Draft genome of Cortibacter populi DSM10536.</title>
        <authorList>
            <person name="Bernier A.-M."/>
            <person name="Bernard K."/>
        </authorList>
    </citation>
    <scope>NUCLEOTIDE SEQUENCE [LARGE SCALE GENOMIC DNA]</scope>
    <source>
        <strain evidence="3 4">DSM 105136</strain>
    </source>
</reference>
<keyword evidence="4" id="KW-1185">Reference proteome</keyword>
<dbReference type="Pfam" id="PF07916">
    <property type="entry name" value="TraG_N"/>
    <property type="match status" value="1"/>
</dbReference>
<name>A0A3M6QYR3_9BURK</name>
<protein>
    <submittedName>
        <fullName evidence="3">Conjugal transfer protein TraG</fullName>
    </submittedName>
</protein>
<feature type="transmembrane region" description="Helical" evidence="1">
    <location>
        <begin position="490"/>
        <end position="514"/>
    </location>
</feature>
<evidence type="ECO:0000313" key="4">
    <source>
        <dbReference type="Proteomes" id="UP000278006"/>
    </source>
</evidence>
<comment type="caution">
    <text evidence="3">The sequence shown here is derived from an EMBL/GenBank/DDBJ whole genome shotgun (WGS) entry which is preliminary data.</text>
</comment>
<keyword evidence="1" id="KW-0812">Transmembrane</keyword>
<dbReference type="InterPro" id="IPR012931">
    <property type="entry name" value="TraG_N_Proteobacteria"/>
</dbReference>
<dbReference type="RefSeq" id="WP_122226273.1">
    <property type="nucleotide sequence ID" value="NZ_RDQO01000001.1"/>
</dbReference>
<feature type="transmembrane region" description="Helical" evidence="1">
    <location>
        <begin position="401"/>
        <end position="421"/>
    </location>
</feature>
<dbReference type="OrthoDB" id="5645662at2"/>
<feature type="transmembrane region" description="Helical" evidence="1">
    <location>
        <begin position="20"/>
        <end position="44"/>
    </location>
</feature>
<dbReference type="AlphaFoldDB" id="A0A3M6QYR3"/>
<dbReference type="Proteomes" id="UP000278006">
    <property type="component" value="Unassembled WGS sequence"/>
</dbReference>
<organism evidence="3 4">
    <name type="scientific">Corticibacter populi</name>
    <dbReference type="NCBI Taxonomy" id="1550736"/>
    <lineage>
        <taxon>Bacteria</taxon>
        <taxon>Pseudomonadati</taxon>
        <taxon>Pseudomonadota</taxon>
        <taxon>Betaproteobacteria</taxon>
        <taxon>Burkholderiales</taxon>
        <taxon>Comamonadaceae</taxon>
        <taxon>Corticibacter</taxon>
    </lineage>
</organism>
<feature type="domain" description="TraG N-terminal Proteobacteria" evidence="2">
    <location>
        <begin position="8"/>
        <end position="531"/>
    </location>
</feature>
<proteinExistence type="predicted"/>
<evidence type="ECO:0000313" key="3">
    <source>
        <dbReference type="EMBL" id="RMX08150.1"/>
    </source>
</evidence>
<keyword evidence="1" id="KW-1133">Transmembrane helix</keyword>
<dbReference type="EMBL" id="RDQO01000001">
    <property type="protein sequence ID" value="RMX08150.1"/>
    <property type="molecule type" value="Genomic_DNA"/>
</dbReference>
<keyword evidence="1" id="KW-0472">Membrane</keyword>
<evidence type="ECO:0000259" key="2">
    <source>
        <dbReference type="Pfam" id="PF07916"/>
    </source>
</evidence>
<sequence length="555" mass="60261">MEVGSYLEIFLTGYGWGFANIIAGTVASTGLVVIPFIWIILSTWKDAKERGDSGAGVESIVDTILVRVVTALCVYTLCFATTPITTVNNLVYKPRPTLMEPNPQPVSSSGTGTTFDTAMSSAFDQSYSTSPSGQLTYVPAWWYAVMSIGSGLNSAVLGSLSDRMSDLRELEDTLRTSTVKDSRILQEMQAFRAACFYPAKSKFLSSDPATISSAGQAIVTDESGVYGAKDVEWLGSKLFTTEAGFYDAIRPPFPVTGFTVDCGRDLEYHQCSSDPQPYYTGAQMDPDWGRPTCNEWWLDSDHGLRAKMVKSGFKNGGGLLTNFRLSISSEDELDLLAKHITNQANPQYVNNIGSLTQGSDELAWYTKAGRWLTGLAGSPKMFMEGLTAAGTMKFLMSMLPMVQAIVLLGLYMFLPMVTFLSGFDVRIMFTGAIAILTVKLWTAMWEIAFWIDARLMAAMFPQDGQANATYVVNNLIQTFEDGSMPGEKRILLNILMLVMFIGFPMVWTGMMAWVGARVGEAFGPAMKSADATGRGLGAGGAKLIGKTGSAVAKKL</sequence>
<feature type="transmembrane region" description="Helical" evidence="1">
    <location>
        <begin position="140"/>
        <end position="160"/>
    </location>
</feature>
<gene>
    <name evidence="3" type="ORF">D8I35_03255</name>
</gene>
<evidence type="ECO:0000256" key="1">
    <source>
        <dbReference type="SAM" id="Phobius"/>
    </source>
</evidence>
<feature type="transmembrane region" description="Helical" evidence="1">
    <location>
        <begin position="427"/>
        <end position="451"/>
    </location>
</feature>
<feature type="transmembrane region" description="Helical" evidence="1">
    <location>
        <begin position="64"/>
        <end position="84"/>
    </location>
</feature>